<dbReference type="PRINTS" id="PR00081">
    <property type="entry name" value="GDHRDH"/>
</dbReference>
<evidence type="ECO:0000313" key="3">
    <source>
        <dbReference type="EMBL" id="MBC5726216.1"/>
    </source>
</evidence>
<dbReference type="InterPro" id="IPR036291">
    <property type="entry name" value="NAD(P)-bd_dom_sf"/>
</dbReference>
<dbReference type="SUPFAM" id="SSF51735">
    <property type="entry name" value="NAD(P)-binding Rossmann-fold domains"/>
    <property type="match status" value="1"/>
</dbReference>
<reference evidence="3" key="1">
    <citation type="submission" date="2020-08" db="EMBL/GenBank/DDBJ databases">
        <title>Genome public.</title>
        <authorList>
            <person name="Liu C."/>
            <person name="Sun Q."/>
        </authorList>
    </citation>
    <scope>NUCLEOTIDE SEQUENCE</scope>
    <source>
        <strain evidence="3">NSJ-28</strain>
    </source>
</reference>
<dbReference type="Pfam" id="PF13561">
    <property type="entry name" value="adh_short_C2"/>
    <property type="match status" value="1"/>
</dbReference>
<dbReference type="GO" id="GO:0006633">
    <property type="term" value="P:fatty acid biosynthetic process"/>
    <property type="evidence" value="ECO:0007669"/>
    <property type="project" value="TreeGrafter"/>
</dbReference>
<dbReference type="RefSeq" id="WP_054327234.1">
    <property type="nucleotide sequence ID" value="NZ_JACOPL010000012.1"/>
</dbReference>
<dbReference type="PANTHER" id="PTHR42760:SF133">
    <property type="entry name" value="3-OXOACYL-[ACYL-CARRIER-PROTEIN] REDUCTASE"/>
    <property type="match status" value="1"/>
</dbReference>
<evidence type="ECO:0000313" key="4">
    <source>
        <dbReference type="Proteomes" id="UP000606499"/>
    </source>
</evidence>
<proteinExistence type="inferred from homology"/>
<accession>A0A923LXH9</accession>
<comment type="caution">
    <text evidence="3">The sequence shown here is derived from an EMBL/GenBank/DDBJ whole genome shotgun (WGS) entry which is preliminary data.</text>
</comment>
<dbReference type="AlphaFoldDB" id="A0A923LXH9"/>
<dbReference type="Gene3D" id="3.40.50.720">
    <property type="entry name" value="NAD(P)-binding Rossmann-like Domain"/>
    <property type="match status" value="1"/>
</dbReference>
<dbReference type="EMBL" id="JACOPL010000012">
    <property type="protein sequence ID" value="MBC5726216.1"/>
    <property type="molecule type" value="Genomic_DNA"/>
</dbReference>
<dbReference type="Proteomes" id="UP000606499">
    <property type="component" value="Unassembled WGS sequence"/>
</dbReference>
<comment type="similarity">
    <text evidence="1">Belongs to the short-chain dehydrogenases/reductases (SDR) family.</text>
</comment>
<dbReference type="CDD" id="cd05233">
    <property type="entry name" value="SDR_c"/>
    <property type="match status" value="1"/>
</dbReference>
<name>A0A923LXH9_9FIRM</name>
<gene>
    <name evidence="3" type="ORF">H8S45_12210</name>
</gene>
<sequence>MNRPAAIVTGGNRGVGEGICNALASKGYNIFMAHCGEGDKAIRVAQRLQDNYGVRVETFDCDQRDHNIGESLMAHALDAFPSISLVMCNAGVGLEKYMRLIHPEEIDFVYEVNFRGSLLIANAAAKYMMKSGIKGTILFTSSIRSKTPTPMDAIYGGLKAGLNRAAQSMAREYGRYGIRVSTISPGCMCVYPEGYEDRDYTEEISRIPLRIGGDGNDIGYTAAFLASDEAKFITGVNIFVDGGVNCGEDYWSEADEYTASHGRGTFVIREQTCE</sequence>
<dbReference type="GO" id="GO:0016616">
    <property type="term" value="F:oxidoreductase activity, acting on the CH-OH group of donors, NAD or NADP as acceptor"/>
    <property type="evidence" value="ECO:0007669"/>
    <property type="project" value="TreeGrafter"/>
</dbReference>
<evidence type="ECO:0000256" key="1">
    <source>
        <dbReference type="ARBA" id="ARBA00006484"/>
    </source>
</evidence>
<keyword evidence="4" id="KW-1185">Reference proteome</keyword>
<evidence type="ECO:0000256" key="2">
    <source>
        <dbReference type="ARBA" id="ARBA00023002"/>
    </source>
</evidence>
<keyword evidence="2" id="KW-0560">Oxidoreductase</keyword>
<dbReference type="GO" id="GO:0048038">
    <property type="term" value="F:quinone binding"/>
    <property type="evidence" value="ECO:0007669"/>
    <property type="project" value="TreeGrafter"/>
</dbReference>
<dbReference type="PANTHER" id="PTHR42760">
    <property type="entry name" value="SHORT-CHAIN DEHYDROGENASES/REDUCTASES FAMILY MEMBER"/>
    <property type="match status" value="1"/>
</dbReference>
<protein>
    <submittedName>
        <fullName evidence="3">SDR family oxidoreductase</fullName>
    </submittedName>
</protein>
<organism evidence="3 4">
    <name type="scientific">Agathobaculum faecis</name>
    <dbReference type="NCBI Taxonomy" id="2763013"/>
    <lineage>
        <taxon>Bacteria</taxon>
        <taxon>Bacillati</taxon>
        <taxon>Bacillota</taxon>
        <taxon>Clostridia</taxon>
        <taxon>Eubacteriales</taxon>
        <taxon>Butyricicoccaceae</taxon>
        <taxon>Agathobaculum</taxon>
    </lineage>
</organism>
<dbReference type="InterPro" id="IPR002347">
    <property type="entry name" value="SDR_fam"/>
</dbReference>